<keyword evidence="2 5" id="KW-0808">Transferase</keyword>
<dbReference type="GO" id="GO:0008374">
    <property type="term" value="F:O-acyltransferase activity"/>
    <property type="evidence" value="ECO:0007669"/>
    <property type="project" value="TreeGrafter"/>
</dbReference>
<evidence type="ECO:0000313" key="6">
    <source>
        <dbReference type="Proteomes" id="UP000244248"/>
    </source>
</evidence>
<evidence type="ECO:0000256" key="2">
    <source>
        <dbReference type="ARBA" id="ARBA00022679"/>
    </source>
</evidence>
<sequence>MSKSLAIQIKCMESVLAGHGPLRWLLLGVEKILKKVMWVYSRLRFRALCPTAGQDSVCHWSVEIKYPERLEIGRGVVIGPETTLGAAGKIILEDRVRISKGVFIETAGLIFDGNPPYRHHTRPIVIRKGVWLGARSMVLSGVTIGEYAVIGAGAVVTRDVPPYAVVAGNPAKVVKTFQKAE</sequence>
<dbReference type="PANTHER" id="PTHR23416:SF23">
    <property type="entry name" value="ACETYLTRANSFERASE C18B11.09C-RELATED"/>
    <property type="match status" value="1"/>
</dbReference>
<dbReference type="InterPro" id="IPR018357">
    <property type="entry name" value="Hexapep_transf_CS"/>
</dbReference>
<gene>
    <name evidence="5" type="ORF">CJD38_06880</name>
</gene>
<organism evidence="5 6">
    <name type="scientific">Stenotrophobium rhamnosiphilum</name>
    <dbReference type="NCBI Taxonomy" id="2029166"/>
    <lineage>
        <taxon>Bacteria</taxon>
        <taxon>Pseudomonadati</taxon>
        <taxon>Pseudomonadota</taxon>
        <taxon>Gammaproteobacteria</taxon>
        <taxon>Nevskiales</taxon>
        <taxon>Nevskiaceae</taxon>
        <taxon>Stenotrophobium</taxon>
    </lineage>
</organism>
<dbReference type="InterPro" id="IPR001451">
    <property type="entry name" value="Hexapep"/>
</dbReference>
<keyword evidence="4 5" id="KW-0012">Acyltransferase</keyword>
<dbReference type="AlphaFoldDB" id="A0A2T5MIF7"/>
<dbReference type="CDD" id="cd04647">
    <property type="entry name" value="LbH_MAT_like"/>
    <property type="match status" value="1"/>
</dbReference>
<name>A0A2T5MIF7_9GAMM</name>
<dbReference type="RefSeq" id="WP_107939561.1">
    <property type="nucleotide sequence ID" value="NZ_QANS01000002.1"/>
</dbReference>
<dbReference type="Pfam" id="PF00132">
    <property type="entry name" value="Hexapep"/>
    <property type="match status" value="1"/>
</dbReference>
<dbReference type="Gene3D" id="2.160.10.10">
    <property type="entry name" value="Hexapeptide repeat proteins"/>
    <property type="match status" value="1"/>
</dbReference>
<evidence type="ECO:0000256" key="1">
    <source>
        <dbReference type="ARBA" id="ARBA00007274"/>
    </source>
</evidence>
<protein>
    <submittedName>
        <fullName evidence="5">Acyltransferase</fullName>
    </submittedName>
</protein>
<dbReference type="SUPFAM" id="SSF51161">
    <property type="entry name" value="Trimeric LpxA-like enzymes"/>
    <property type="match status" value="1"/>
</dbReference>
<dbReference type="Proteomes" id="UP000244248">
    <property type="component" value="Unassembled WGS sequence"/>
</dbReference>
<keyword evidence="3" id="KW-0677">Repeat</keyword>
<evidence type="ECO:0000256" key="3">
    <source>
        <dbReference type="ARBA" id="ARBA00022737"/>
    </source>
</evidence>
<dbReference type="GO" id="GO:0005829">
    <property type="term" value="C:cytosol"/>
    <property type="evidence" value="ECO:0007669"/>
    <property type="project" value="TreeGrafter"/>
</dbReference>
<comment type="similarity">
    <text evidence="1">Belongs to the transferase hexapeptide repeat family.</text>
</comment>
<dbReference type="PANTHER" id="PTHR23416">
    <property type="entry name" value="SIALIC ACID SYNTHASE-RELATED"/>
    <property type="match status" value="1"/>
</dbReference>
<dbReference type="OrthoDB" id="9815592at2"/>
<reference evidence="5 6" key="1">
    <citation type="submission" date="2018-04" db="EMBL/GenBank/DDBJ databases">
        <title>Novel species isolated from glacier.</title>
        <authorList>
            <person name="Liu Q."/>
            <person name="Xin Y.-H."/>
        </authorList>
    </citation>
    <scope>NUCLEOTIDE SEQUENCE [LARGE SCALE GENOMIC DNA]</scope>
    <source>
        <strain evidence="5 6">GT1R17</strain>
    </source>
</reference>
<accession>A0A2T5MIF7</accession>
<dbReference type="EMBL" id="QANS01000002">
    <property type="protein sequence ID" value="PTU32367.1"/>
    <property type="molecule type" value="Genomic_DNA"/>
</dbReference>
<keyword evidence="6" id="KW-1185">Reference proteome</keyword>
<dbReference type="InterPro" id="IPR051159">
    <property type="entry name" value="Hexapeptide_acetyltransf"/>
</dbReference>
<dbReference type="InterPro" id="IPR011004">
    <property type="entry name" value="Trimer_LpxA-like_sf"/>
</dbReference>
<dbReference type="PROSITE" id="PS00101">
    <property type="entry name" value="HEXAPEP_TRANSFERASES"/>
    <property type="match status" value="1"/>
</dbReference>
<comment type="caution">
    <text evidence="5">The sequence shown here is derived from an EMBL/GenBank/DDBJ whole genome shotgun (WGS) entry which is preliminary data.</text>
</comment>
<evidence type="ECO:0000256" key="4">
    <source>
        <dbReference type="ARBA" id="ARBA00023315"/>
    </source>
</evidence>
<evidence type="ECO:0000313" key="5">
    <source>
        <dbReference type="EMBL" id="PTU32367.1"/>
    </source>
</evidence>
<proteinExistence type="inferred from homology"/>